<proteinExistence type="predicted"/>
<evidence type="ECO:0000313" key="2">
    <source>
        <dbReference type="EMBL" id="KAE9387015.1"/>
    </source>
</evidence>
<name>A0A6A4GP53_9AGAR</name>
<keyword evidence="3" id="KW-1185">Reference proteome</keyword>
<dbReference type="AlphaFoldDB" id="A0A6A4GP53"/>
<reference evidence="2" key="1">
    <citation type="journal article" date="2019" name="Environ. Microbiol.">
        <title>Fungal ecological strategies reflected in gene transcription - a case study of two litter decomposers.</title>
        <authorList>
            <person name="Barbi F."/>
            <person name="Kohler A."/>
            <person name="Barry K."/>
            <person name="Baskaran P."/>
            <person name="Daum C."/>
            <person name="Fauchery L."/>
            <person name="Ihrmark K."/>
            <person name="Kuo A."/>
            <person name="LaButti K."/>
            <person name="Lipzen A."/>
            <person name="Morin E."/>
            <person name="Grigoriev I.V."/>
            <person name="Henrissat B."/>
            <person name="Lindahl B."/>
            <person name="Martin F."/>
        </authorList>
    </citation>
    <scope>NUCLEOTIDE SEQUENCE</scope>
    <source>
        <strain evidence="2">JB14</strain>
    </source>
</reference>
<evidence type="ECO:0000256" key="1">
    <source>
        <dbReference type="SAM" id="MobiDB-lite"/>
    </source>
</evidence>
<sequence length="103" mass="11562">MSQFFLEPWQHYSQFCKAVNTDAGRSEGYFIKALGMHRHPIVLNFLARALMDKYKKSGNKSLLEENIALSREALDMMDGNPAPHSTSLHNLGSGLQHMGKGKN</sequence>
<evidence type="ECO:0000313" key="3">
    <source>
        <dbReference type="Proteomes" id="UP000799118"/>
    </source>
</evidence>
<dbReference type="EMBL" id="ML769830">
    <property type="protein sequence ID" value="KAE9387015.1"/>
    <property type="molecule type" value="Genomic_DNA"/>
</dbReference>
<accession>A0A6A4GP53</accession>
<feature type="region of interest" description="Disordered" evidence="1">
    <location>
        <begin position="76"/>
        <end position="103"/>
    </location>
</feature>
<dbReference type="Proteomes" id="UP000799118">
    <property type="component" value="Unassembled WGS sequence"/>
</dbReference>
<protein>
    <submittedName>
        <fullName evidence="2">Uncharacterized protein</fullName>
    </submittedName>
</protein>
<organism evidence="2 3">
    <name type="scientific">Gymnopus androsaceus JB14</name>
    <dbReference type="NCBI Taxonomy" id="1447944"/>
    <lineage>
        <taxon>Eukaryota</taxon>
        <taxon>Fungi</taxon>
        <taxon>Dikarya</taxon>
        <taxon>Basidiomycota</taxon>
        <taxon>Agaricomycotina</taxon>
        <taxon>Agaricomycetes</taxon>
        <taxon>Agaricomycetidae</taxon>
        <taxon>Agaricales</taxon>
        <taxon>Marasmiineae</taxon>
        <taxon>Omphalotaceae</taxon>
        <taxon>Gymnopus</taxon>
    </lineage>
</organism>
<gene>
    <name evidence="2" type="ORF">BT96DRAFT_948697</name>
</gene>